<accession>A0A9X3S1U3</accession>
<keyword evidence="7 8" id="KW-0924">Ammonia transport</keyword>
<feature type="transmembrane region" description="Helical" evidence="8">
    <location>
        <begin position="279"/>
        <end position="300"/>
    </location>
</feature>
<protein>
    <recommendedName>
        <fullName evidence="8">Ammonium transporter</fullName>
    </recommendedName>
</protein>
<dbReference type="SUPFAM" id="SSF111352">
    <property type="entry name" value="Ammonium transporter"/>
    <property type="match status" value="1"/>
</dbReference>
<dbReference type="GO" id="GO:0005886">
    <property type="term" value="C:plasma membrane"/>
    <property type="evidence" value="ECO:0007669"/>
    <property type="project" value="UniProtKB-SubCell"/>
</dbReference>
<feature type="chain" id="PRO_5040839544" description="Ammonium transporter" evidence="9">
    <location>
        <begin position="27"/>
        <end position="491"/>
    </location>
</feature>
<sequence>MRRTRWAAGAGAGLLALMALPTAALADGKTLQLANDGKLPLEVGLNSVWVLVAGILVMFMQAGFAFLEIGFSRGKNAGTVVAKILVNFSICAICFYAVGFAFAFGEGNQFIGTSGFFLAGVDAGKNFPLVDVAQGTITVETLWFFQFVFAAVSLAIVWGTTLERIKFGVYVIYAIVFSSIIYPIGAHWIFGGGWLATSFHMQDFAGSTVVHLMGATGAFAALLLLGARRGKYGPDGKPRAIPGHNMPLFGLGVLILWLGWFGFNPGSGLNALDGRFPEIAMVTNLAAAAGVITAVAMMYFKTKRIDIGMAGNGAIAALVAITAPSGYVELWAAPIIGGIAGVIVVVGVLAIDKYIDDPVGALSAHGLAGIWGTISCGLFTAPRLAAKNGVGEGGLFYTGSFTQLFDQIVGVLAAFAFVFSCSYLTFFLIKKTYGLRVSAEEEDAGLDISEHGMYGYPEQFIPAPELVGYAPAATPVGLGQSPAATTREVPA</sequence>
<dbReference type="InterPro" id="IPR024041">
    <property type="entry name" value="NH4_transpt_AmtB-like_dom"/>
</dbReference>
<dbReference type="PROSITE" id="PS01219">
    <property type="entry name" value="AMMONIUM_TRANSP"/>
    <property type="match status" value="1"/>
</dbReference>
<evidence type="ECO:0000256" key="7">
    <source>
        <dbReference type="ARBA" id="ARBA00023177"/>
    </source>
</evidence>
<proteinExistence type="inferred from homology"/>
<feature type="transmembrane region" description="Helical" evidence="8">
    <location>
        <begin position="209"/>
        <end position="227"/>
    </location>
</feature>
<feature type="transmembrane region" description="Helical" evidence="8">
    <location>
        <begin position="142"/>
        <end position="160"/>
    </location>
</feature>
<dbReference type="PANTHER" id="PTHR11730">
    <property type="entry name" value="AMMONIUM TRANSPORTER"/>
    <property type="match status" value="1"/>
</dbReference>
<comment type="subcellular location">
    <subcellularLocation>
        <location evidence="8">Cell membrane</location>
        <topology evidence="8">Multi-pass membrane protein</topology>
    </subcellularLocation>
    <subcellularLocation>
        <location evidence="1">Membrane</location>
        <topology evidence="1">Multi-pass membrane protein</topology>
    </subcellularLocation>
</comment>
<dbReference type="InterPro" id="IPR001905">
    <property type="entry name" value="Ammonium_transpt"/>
</dbReference>
<evidence type="ECO:0000256" key="9">
    <source>
        <dbReference type="SAM" id="SignalP"/>
    </source>
</evidence>
<feature type="transmembrane region" description="Helical" evidence="8">
    <location>
        <begin position="307"/>
        <end position="325"/>
    </location>
</feature>
<keyword evidence="9" id="KW-0732">Signal</keyword>
<evidence type="ECO:0000256" key="5">
    <source>
        <dbReference type="ARBA" id="ARBA00022989"/>
    </source>
</evidence>
<feature type="transmembrane region" description="Helical" evidence="8">
    <location>
        <begin position="50"/>
        <end position="72"/>
    </location>
</feature>
<keyword evidence="12" id="KW-1185">Reference proteome</keyword>
<dbReference type="PANTHER" id="PTHR11730:SF89">
    <property type="entry name" value="AMMONIUM TRANSPORTER SLL0108-RELATED"/>
    <property type="match status" value="1"/>
</dbReference>
<dbReference type="InterPro" id="IPR018047">
    <property type="entry name" value="Ammonium_transpt_CS"/>
</dbReference>
<gene>
    <name evidence="11" type="ORF">OM076_21150</name>
</gene>
<dbReference type="NCBIfam" id="TIGR00836">
    <property type="entry name" value="amt"/>
    <property type="match status" value="1"/>
</dbReference>
<evidence type="ECO:0000256" key="1">
    <source>
        <dbReference type="ARBA" id="ARBA00004141"/>
    </source>
</evidence>
<feature type="transmembrane region" description="Helical" evidence="8">
    <location>
        <begin position="167"/>
        <end position="189"/>
    </location>
</feature>
<dbReference type="EMBL" id="JAPDOD010000020">
    <property type="protein sequence ID" value="MDA0162794.1"/>
    <property type="molecule type" value="Genomic_DNA"/>
</dbReference>
<evidence type="ECO:0000259" key="10">
    <source>
        <dbReference type="Pfam" id="PF00909"/>
    </source>
</evidence>
<evidence type="ECO:0000256" key="4">
    <source>
        <dbReference type="ARBA" id="ARBA00022692"/>
    </source>
</evidence>
<dbReference type="InterPro" id="IPR029020">
    <property type="entry name" value="Ammonium/urea_transptr"/>
</dbReference>
<feature type="domain" description="Ammonium transporter AmtB-like" evidence="10">
    <location>
        <begin position="48"/>
        <end position="456"/>
    </location>
</feature>
<dbReference type="Pfam" id="PF00909">
    <property type="entry name" value="Ammonium_transp"/>
    <property type="match status" value="1"/>
</dbReference>
<feature type="signal peptide" evidence="9">
    <location>
        <begin position="1"/>
        <end position="26"/>
    </location>
</feature>
<reference evidence="11" key="1">
    <citation type="submission" date="2022-10" db="EMBL/GenBank/DDBJ databases">
        <title>The WGS of Solirubrobacter ginsenosidimutans DSM 21036.</title>
        <authorList>
            <person name="Jiang Z."/>
        </authorList>
    </citation>
    <scope>NUCLEOTIDE SEQUENCE</scope>
    <source>
        <strain evidence="11">DSM 21036</strain>
    </source>
</reference>
<evidence type="ECO:0000256" key="8">
    <source>
        <dbReference type="RuleBase" id="RU362002"/>
    </source>
</evidence>
<comment type="caution">
    <text evidence="11">The sequence shown here is derived from an EMBL/GenBank/DDBJ whole genome shotgun (WGS) entry which is preliminary data.</text>
</comment>
<dbReference type="Gene3D" id="1.10.3430.10">
    <property type="entry name" value="Ammonium transporter AmtB like domains"/>
    <property type="match status" value="1"/>
</dbReference>
<feature type="transmembrane region" description="Helical" evidence="8">
    <location>
        <begin position="363"/>
        <end position="384"/>
    </location>
</feature>
<name>A0A9X3S1U3_9ACTN</name>
<feature type="transmembrane region" description="Helical" evidence="8">
    <location>
        <begin position="404"/>
        <end position="429"/>
    </location>
</feature>
<feature type="transmembrane region" description="Helical" evidence="8">
    <location>
        <begin position="331"/>
        <end position="351"/>
    </location>
</feature>
<evidence type="ECO:0000313" key="12">
    <source>
        <dbReference type="Proteomes" id="UP001149140"/>
    </source>
</evidence>
<keyword evidence="5 8" id="KW-1133">Transmembrane helix</keyword>
<dbReference type="GO" id="GO:0097272">
    <property type="term" value="P:ammonium homeostasis"/>
    <property type="evidence" value="ECO:0007669"/>
    <property type="project" value="TreeGrafter"/>
</dbReference>
<feature type="transmembrane region" description="Helical" evidence="8">
    <location>
        <begin position="248"/>
        <end position="267"/>
    </location>
</feature>
<keyword evidence="3 8" id="KW-0813">Transport</keyword>
<dbReference type="Proteomes" id="UP001149140">
    <property type="component" value="Unassembled WGS sequence"/>
</dbReference>
<evidence type="ECO:0000256" key="2">
    <source>
        <dbReference type="ARBA" id="ARBA00005887"/>
    </source>
</evidence>
<dbReference type="GO" id="GO:0008519">
    <property type="term" value="F:ammonium channel activity"/>
    <property type="evidence" value="ECO:0007669"/>
    <property type="project" value="InterPro"/>
</dbReference>
<keyword evidence="6 8" id="KW-0472">Membrane</keyword>
<organism evidence="11 12">
    <name type="scientific">Solirubrobacter ginsenosidimutans</name>
    <dbReference type="NCBI Taxonomy" id="490573"/>
    <lineage>
        <taxon>Bacteria</taxon>
        <taxon>Bacillati</taxon>
        <taxon>Actinomycetota</taxon>
        <taxon>Thermoleophilia</taxon>
        <taxon>Solirubrobacterales</taxon>
        <taxon>Solirubrobacteraceae</taxon>
        <taxon>Solirubrobacter</taxon>
    </lineage>
</organism>
<comment type="similarity">
    <text evidence="2 8">Belongs to the ammonia transporter channel (TC 1.A.11.2) family.</text>
</comment>
<evidence type="ECO:0000313" key="11">
    <source>
        <dbReference type="EMBL" id="MDA0162794.1"/>
    </source>
</evidence>
<evidence type="ECO:0000256" key="6">
    <source>
        <dbReference type="ARBA" id="ARBA00023136"/>
    </source>
</evidence>
<dbReference type="AlphaFoldDB" id="A0A9X3S1U3"/>
<dbReference type="RefSeq" id="WP_270042030.1">
    <property type="nucleotide sequence ID" value="NZ_JAPDOD010000020.1"/>
</dbReference>
<evidence type="ECO:0000256" key="3">
    <source>
        <dbReference type="ARBA" id="ARBA00022448"/>
    </source>
</evidence>
<feature type="transmembrane region" description="Helical" evidence="8">
    <location>
        <begin position="84"/>
        <end position="104"/>
    </location>
</feature>
<keyword evidence="4 8" id="KW-0812">Transmembrane</keyword>